<evidence type="ECO:0000313" key="2">
    <source>
        <dbReference type="EMBL" id="TQS82559.1"/>
    </source>
</evidence>
<dbReference type="Proteomes" id="UP000752814">
    <property type="component" value="Unassembled WGS sequence"/>
</dbReference>
<feature type="transmembrane region" description="Helical" evidence="1">
    <location>
        <begin position="40"/>
        <end position="60"/>
    </location>
</feature>
<organism evidence="2 3">
    <name type="scientific">Candidatus Methanomassiliicoccus intestinalis</name>
    <dbReference type="NCBI Taxonomy" id="1406512"/>
    <lineage>
        <taxon>Archaea</taxon>
        <taxon>Methanobacteriati</taxon>
        <taxon>Thermoplasmatota</taxon>
        <taxon>Thermoplasmata</taxon>
        <taxon>Methanomassiliicoccales</taxon>
        <taxon>Methanomassiliicoccaceae</taxon>
        <taxon>Methanomassiliicoccus</taxon>
    </lineage>
</organism>
<dbReference type="Pfam" id="PF09946">
    <property type="entry name" value="DUF2178"/>
    <property type="match status" value="1"/>
</dbReference>
<proteinExistence type="predicted"/>
<dbReference type="EMBL" id="LVVT01000016">
    <property type="protein sequence ID" value="TQS82559.1"/>
    <property type="molecule type" value="Genomic_DNA"/>
</dbReference>
<name>A0A8J8PFA6_9ARCH</name>
<dbReference type="InterPro" id="IPR019235">
    <property type="entry name" value="DUF2178_TM"/>
</dbReference>
<evidence type="ECO:0000256" key="1">
    <source>
        <dbReference type="SAM" id="Phobius"/>
    </source>
</evidence>
<feature type="transmembrane region" description="Helical" evidence="1">
    <location>
        <begin position="116"/>
        <end position="134"/>
    </location>
</feature>
<gene>
    <name evidence="2" type="ORF">A3207_08895</name>
</gene>
<feature type="transmembrane region" description="Helical" evidence="1">
    <location>
        <begin position="88"/>
        <end position="110"/>
    </location>
</feature>
<evidence type="ECO:0008006" key="4">
    <source>
        <dbReference type="Google" id="ProtNLM"/>
    </source>
</evidence>
<sequence>MNENYQKTVYTILTVAGIVLFTIGFTVLSPEEYSRISGVFIGIGVGLAAAGFSLLVISISNSKLPEEVKKAKEIETNDERNTAIREKAGYKTCIAMNYVLCIFIIAIGLMGVDIEIILMAVAVLIIQIILVIYYSNHYSKTI</sequence>
<comment type="caution">
    <text evidence="2">The sequence shown here is derived from an EMBL/GenBank/DDBJ whole genome shotgun (WGS) entry which is preliminary data.</text>
</comment>
<reference evidence="2" key="1">
    <citation type="submission" date="2016-03" db="EMBL/GenBank/DDBJ databases">
        <authorList>
            <person name="Borrel G."/>
            <person name="Mccann A."/>
            <person name="O'Toole P.W."/>
        </authorList>
    </citation>
    <scope>NUCLEOTIDE SEQUENCE</scope>
    <source>
        <strain evidence="2">183</strain>
    </source>
</reference>
<evidence type="ECO:0000313" key="3">
    <source>
        <dbReference type="Proteomes" id="UP000752814"/>
    </source>
</evidence>
<dbReference type="AlphaFoldDB" id="A0A8J8PFA6"/>
<keyword evidence="1" id="KW-1133">Transmembrane helix</keyword>
<keyword evidence="1" id="KW-0812">Transmembrane</keyword>
<dbReference type="RefSeq" id="WP_020448018.1">
    <property type="nucleotide sequence ID" value="NZ_LR698974.1"/>
</dbReference>
<feature type="transmembrane region" description="Helical" evidence="1">
    <location>
        <begin position="9"/>
        <end position="28"/>
    </location>
</feature>
<protein>
    <recommendedName>
        <fullName evidence="4">DUF2178 domain-containing protein</fullName>
    </recommendedName>
</protein>
<keyword evidence="1" id="KW-0472">Membrane</keyword>
<dbReference type="GeneID" id="41322523"/>
<accession>A0A8J8PFA6</accession>
<dbReference type="OMA" id="RFIMILA"/>